<dbReference type="InterPro" id="IPR036061">
    <property type="entry name" value="CheW-like_dom_sf"/>
</dbReference>
<reference evidence="3" key="1">
    <citation type="submission" date="2015-07" db="EMBL/GenBank/DDBJ databases">
        <title>Discovery of a poly(ethylene terephthalate assimilation.</title>
        <authorList>
            <person name="Yoshida S."/>
            <person name="Hiraga K."/>
            <person name="Takehana T."/>
            <person name="Taniguchi I."/>
            <person name="Yamaji H."/>
            <person name="Maeda Y."/>
            <person name="Toyohara K."/>
            <person name="Miyamoto K."/>
            <person name="Kimura Y."/>
            <person name="Oda K."/>
        </authorList>
    </citation>
    <scope>NUCLEOTIDE SEQUENCE [LARGE SCALE GENOMIC DNA]</scope>
    <source>
        <strain evidence="3">NBRC 110686 / TISTR 2288 / 201-F6</strain>
    </source>
</reference>
<evidence type="ECO:0000313" key="2">
    <source>
        <dbReference type="EMBL" id="GAP37179.1"/>
    </source>
</evidence>
<gene>
    <name evidence="2" type="ORF">ISF6_3034</name>
</gene>
<reference evidence="2 3" key="2">
    <citation type="journal article" date="2016" name="Science">
        <title>A bacterium that degrades and assimilates poly(ethylene terephthalate).</title>
        <authorList>
            <person name="Yoshida S."/>
            <person name="Hiraga K."/>
            <person name="Takehana T."/>
            <person name="Taniguchi I."/>
            <person name="Yamaji H."/>
            <person name="Maeda Y."/>
            <person name="Toyohara K."/>
            <person name="Miyamoto K."/>
            <person name="Kimura Y."/>
            <person name="Oda K."/>
        </authorList>
    </citation>
    <scope>NUCLEOTIDE SEQUENCE [LARGE SCALE GENOMIC DNA]</scope>
    <source>
        <strain evidence="3">NBRC 110686 / TISTR 2288 / 201-F6</strain>
    </source>
</reference>
<evidence type="ECO:0000313" key="3">
    <source>
        <dbReference type="Proteomes" id="UP000037660"/>
    </source>
</evidence>
<accession>A0A0K8P3P6</accession>
<keyword evidence="3" id="KW-1185">Reference proteome</keyword>
<dbReference type="SUPFAM" id="SSF50341">
    <property type="entry name" value="CheW-like"/>
    <property type="match status" value="1"/>
</dbReference>
<evidence type="ECO:0000259" key="1">
    <source>
        <dbReference type="PROSITE" id="PS50851"/>
    </source>
</evidence>
<dbReference type="EMBL" id="BBYR01000043">
    <property type="protein sequence ID" value="GAP37179.1"/>
    <property type="molecule type" value="Genomic_DNA"/>
</dbReference>
<dbReference type="Gene3D" id="3.30.450.20">
    <property type="entry name" value="PAS domain"/>
    <property type="match status" value="1"/>
</dbReference>
<name>A0A0K8P3P6_PISS1</name>
<dbReference type="GO" id="GO:0006935">
    <property type="term" value="P:chemotaxis"/>
    <property type="evidence" value="ECO:0007669"/>
    <property type="project" value="InterPro"/>
</dbReference>
<dbReference type="RefSeq" id="WP_054021126.1">
    <property type="nucleotide sequence ID" value="NZ_BBYR01000043.1"/>
</dbReference>
<dbReference type="PROSITE" id="PS50851">
    <property type="entry name" value="CHEW"/>
    <property type="match status" value="1"/>
</dbReference>
<proteinExistence type="predicted"/>
<dbReference type="OrthoDB" id="9814866at2"/>
<sequence length="851" mass="91695">MDDADELVPHMRRVQDAQRDLRDLGVVWQMIESSAAIGCPEEAESILPTLVRTRERFDALQGRLVQQMAGESRAALGDQLSAKAQCAIDILVRNLFERTADVGFLSTDDEVRRFCGATPEARAAGQAAMRQRLREYQAKYSVYDDVVLLDPQGRVLARLDESRALAASADPLVGEALAAPGWVERFRRTDLSADGGPALLYAQAVHDGHGLKLGVLVLRFRFVDEMHYVFASMVDRHEMALVLIDAEGCVIVGNDDAHVPVGARLAPLPPNRVCLTSFAGREYLAVNCASAGYQGYRGPRWRAQAMVSLLTAFRQRGEAAAEGGSDVPLDNPALHAINENADEINRDLRRVVWNGQLMAGTLAGESRRLRAVLDQVNRSGRRTRDRVAVAIRDLHRTSLGRARLQVADLARLAADIMDRNLYERANDCRWWALSPAIRRLLQDGAGSAPARALGAVLDEVNGLYTVYGRLVVFDAEGRIRGASRDPEQALAGQPVDGRWVEAARTLRDSQRYHVSPFEATPLHDGGPTYTYVAAIHAEDAARSFLGGIAIVFDAARELHAMLRDVLGERQGLAAFVDADGRVLAATDPARAEGLAAAMGGAERALLEHAGVHYAAARVAAAGYREFRTSDGYDHGVRALVALRLGAAERRTTAYSDLALQGAGARRAGAPMQVAVFQVGPMRCALPTDDVVEAVSMQGMVRVPPSMAPTIGLLEVADAAGRPRMLPVVCAREQFGLAYPPRASDGVVLVVRRPDLRQPLVGLRVDDVLAVLEVDRARLQPAPAGFGHFAPWLSGVIEVQASGAAGEEPVLVQWLDIRRFQLGDAVPAVPATGPQALPLGAPGTPAAIAEPA</sequence>
<dbReference type="SMART" id="SM00260">
    <property type="entry name" value="CheW"/>
    <property type="match status" value="1"/>
</dbReference>
<comment type="caution">
    <text evidence="2">The sequence shown here is derived from an EMBL/GenBank/DDBJ whole genome shotgun (WGS) entry which is preliminary data.</text>
</comment>
<dbReference type="Gene3D" id="2.30.30.40">
    <property type="entry name" value="SH3 Domains"/>
    <property type="match status" value="1"/>
</dbReference>
<protein>
    <recommendedName>
        <fullName evidence="1">CheW-like domain-containing protein</fullName>
    </recommendedName>
</protein>
<dbReference type="Pfam" id="PF01584">
    <property type="entry name" value="CheW"/>
    <property type="match status" value="1"/>
</dbReference>
<dbReference type="Gene3D" id="2.40.50.180">
    <property type="entry name" value="CheA-289, Domain 4"/>
    <property type="match status" value="1"/>
</dbReference>
<dbReference type="InterPro" id="IPR002545">
    <property type="entry name" value="CheW-lke_dom"/>
</dbReference>
<dbReference type="STRING" id="1547922.ISF6_3034"/>
<dbReference type="GO" id="GO:0007165">
    <property type="term" value="P:signal transduction"/>
    <property type="evidence" value="ECO:0007669"/>
    <property type="project" value="InterPro"/>
</dbReference>
<dbReference type="Proteomes" id="UP000037660">
    <property type="component" value="Unassembled WGS sequence"/>
</dbReference>
<dbReference type="AlphaFoldDB" id="A0A0K8P3P6"/>
<feature type="domain" description="CheW-like" evidence="1">
    <location>
        <begin position="670"/>
        <end position="825"/>
    </location>
</feature>
<organism evidence="2 3">
    <name type="scientific">Piscinibacter sakaiensis</name>
    <name type="common">Ideonella sakaiensis</name>
    <dbReference type="NCBI Taxonomy" id="1547922"/>
    <lineage>
        <taxon>Bacteria</taxon>
        <taxon>Pseudomonadati</taxon>
        <taxon>Pseudomonadota</taxon>
        <taxon>Betaproteobacteria</taxon>
        <taxon>Burkholderiales</taxon>
        <taxon>Sphaerotilaceae</taxon>
        <taxon>Piscinibacter</taxon>
    </lineage>
</organism>